<proteinExistence type="predicted"/>
<organism evidence="2 3">
    <name type="scientific">Gonapodya prolifera (strain JEL478)</name>
    <name type="common">Monoblepharis prolifera</name>
    <dbReference type="NCBI Taxonomy" id="1344416"/>
    <lineage>
        <taxon>Eukaryota</taxon>
        <taxon>Fungi</taxon>
        <taxon>Fungi incertae sedis</taxon>
        <taxon>Chytridiomycota</taxon>
        <taxon>Chytridiomycota incertae sedis</taxon>
        <taxon>Monoblepharidomycetes</taxon>
        <taxon>Monoblepharidales</taxon>
        <taxon>Gonapodyaceae</taxon>
        <taxon>Gonapodya</taxon>
    </lineage>
</organism>
<dbReference type="EMBL" id="KQ965731">
    <property type="protein sequence ID" value="KXS22171.1"/>
    <property type="molecule type" value="Genomic_DNA"/>
</dbReference>
<evidence type="ECO:0000256" key="1">
    <source>
        <dbReference type="SAM" id="MobiDB-lite"/>
    </source>
</evidence>
<evidence type="ECO:0000313" key="2">
    <source>
        <dbReference type="EMBL" id="KXS22171.1"/>
    </source>
</evidence>
<accession>A0A139AZK8</accession>
<feature type="region of interest" description="Disordered" evidence="1">
    <location>
        <begin position="110"/>
        <end position="139"/>
    </location>
</feature>
<reference evidence="2 3" key="1">
    <citation type="journal article" date="2015" name="Genome Biol. Evol.">
        <title>Phylogenomic analyses indicate that early fungi evolved digesting cell walls of algal ancestors of land plants.</title>
        <authorList>
            <person name="Chang Y."/>
            <person name="Wang S."/>
            <person name="Sekimoto S."/>
            <person name="Aerts A.L."/>
            <person name="Choi C."/>
            <person name="Clum A."/>
            <person name="LaButti K.M."/>
            <person name="Lindquist E.A."/>
            <person name="Yee Ngan C."/>
            <person name="Ohm R.A."/>
            <person name="Salamov A.A."/>
            <person name="Grigoriev I.V."/>
            <person name="Spatafora J.W."/>
            <person name="Berbee M.L."/>
        </authorList>
    </citation>
    <scope>NUCLEOTIDE SEQUENCE [LARGE SCALE GENOMIC DNA]</scope>
    <source>
        <strain evidence="2 3">JEL478</strain>
    </source>
</reference>
<gene>
    <name evidence="2" type="ORF">M427DRAFT_166365</name>
</gene>
<keyword evidence="3" id="KW-1185">Reference proteome</keyword>
<dbReference type="AlphaFoldDB" id="A0A139AZK8"/>
<sequence>MDITHSSPPLSPRMGFVVDRECPAILKSVESFYSSPSRPEPLKGNSWEGLVQYPRILVVNNHVYFCTSAFTAALCNKEIVQRSCTFRCTLSSELTHQPFMFRRFTTTTAHASPPCPSFRSPSSSTDPTPGRPTAHASRQRLLIAPQRKRLCSNT</sequence>
<protein>
    <submittedName>
        <fullName evidence="2">Uncharacterized protein</fullName>
    </submittedName>
</protein>
<evidence type="ECO:0000313" key="3">
    <source>
        <dbReference type="Proteomes" id="UP000070544"/>
    </source>
</evidence>
<name>A0A139AZK8_GONPJ</name>
<dbReference type="Proteomes" id="UP000070544">
    <property type="component" value="Unassembled WGS sequence"/>
</dbReference>
<feature type="compositionally biased region" description="Low complexity" evidence="1">
    <location>
        <begin position="117"/>
        <end position="133"/>
    </location>
</feature>